<proteinExistence type="predicted"/>
<evidence type="ECO:0000313" key="4">
    <source>
        <dbReference type="Proteomes" id="UP000649617"/>
    </source>
</evidence>
<dbReference type="Proteomes" id="UP000649617">
    <property type="component" value="Unassembled WGS sequence"/>
</dbReference>
<feature type="compositionally biased region" description="Low complexity" evidence="1">
    <location>
        <begin position="734"/>
        <end position="776"/>
    </location>
</feature>
<feature type="domain" description="ILEI/PANDER" evidence="2">
    <location>
        <begin position="446"/>
        <end position="534"/>
    </location>
</feature>
<evidence type="ECO:0000256" key="1">
    <source>
        <dbReference type="SAM" id="MobiDB-lite"/>
    </source>
</evidence>
<feature type="region of interest" description="Disordered" evidence="1">
    <location>
        <begin position="713"/>
        <end position="781"/>
    </location>
</feature>
<dbReference type="GO" id="GO:0016266">
    <property type="term" value="P:protein O-linked glycosylation via N-acetyl-galactosamine"/>
    <property type="evidence" value="ECO:0007669"/>
    <property type="project" value="TreeGrafter"/>
</dbReference>
<feature type="compositionally biased region" description="Basic and acidic residues" evidence="1">
    <location>
        <begin position="211"/>
        <end position="232"/>
    </location>
</feature>
<organism evidence="3 4">
    <name type="scientific">Symbiodinium pilosum</name>
    <name type="common">Dinoflagellate</name>
    <dbReference type="NCBI Taxonomy" id="2952"/>
    <lineage>
        <taxon>Eukaryota</taxon>
        <taxon>Sar</taxon>
        <taxon>Alveolata</taxon>
        <taxon>Dinophyceae</taxon>
        <taxon>Suessiales</taxon>
        <taxon>Symbiodiniaceae</taxon>
        <taxon>Symbiodinium</taxon>
    </lineage>
</organism>
<feature type="region of interest" description="Disordered" evidence="1">
    <location>
        <begin position="1"/>
        <end position="22"/>
    </location>
</feature>
<dbReference type="PROSITE" id="PS52031">
    <property type="entry name" value="GG_LECTIN"/>
    <property type="match status" value="2"/>
</dbReference>
<dbReference type="GO" id="GO:0000139">
    <property type="term" value="C:Golgi membrane"/>
    <property type="evidence" value="ECO:0007669"/>
    <property type="project" value="TreeGrafter"/>
</dbReference>
<keyword evidence="4" id="KW-1185">Reference proteome</keyword>
<dbReference type="PANTHER" id="PTHR46396:SF2">
    <property type="entry name" value="ILEI_PANDER DOMAIN-CONTAINING PROTEIN"/>
    <property type="match status" value="1"/>
</dbReference>
<dbReference type="InterPro" id="IPR039477">
    <property type="entry name" value="ILEI/PANDER_dom"/>
</dbReference>
<feature type="compositionally biased region" description="Basic and acidic residues" evidence="1">
    <location>
        <begin position="161"/>
        <end position="171"/>
    </location>
</feature>
<accession>A0A812VDZ5</accession>
<dbReference type="EMBL" id="CAJNIZ010042335">
    <property type="protein sequence ID" value="CAE7623594.1"/>
    <property type="molecule type" value="Genomic_DNA"/>
</dbReference>
<feature type="compositionally biased region" description="Low complexity" evidence="1">
    <location>
        <begin position="391"/>
        <end position="412"/>
    </location>
</feature>
<dbReference type="Pfam" id="PF15711">
    <property type="entry name" value="ILEI"/>
    <property type="match status" value="2"/>
</dbReference>
<dbReference type="OrthoDB" id="440755at2759"/>
<dbReference type="InterPro" id="IPR052463">
    <property type="entry name" value="O-linked_mannose_GnT"/>
</dbReference>
<reference evidence="3" key="1">
    <citation type="submission" date="2021-02" db="EMBL/GenBank/DDBJ databases">
        <authorList>
            <person name="Dougan E. K."/>
            <person name="Rhodes N."/>
            <person name="Thang M."/>
            <person name="Chan C."/>
        </authorList>
    </citation>
    <scope>NUCLEOTIDE SEQUENCE</scope>
</reference>
<dbReference type="PANTHER" id="PTHR46396">
    <property type="entry name" value="PROTEIN O-LINKED-MANNOSE BETA-1,2-N-ACETYLGLUCOSAMINYLTRANSFERASE 1"/>
    <property type="match status" value="1"/>
</dbReference>
<comment type="caution">
    <text evidence="3">The sequence shown here is derived from an EMBL/GenBank/DDBJ whole genome shotgun (WGS) entry which is preliminary data.</text>
</comment>
<dbReference type="GO" id="GO:0047223">
    <property type="term" value="F:beta-1,3-galactosyl-O-glycosyl-glycoprotein beta-1,3-N-acetylglucosaminyltransferase activity"/>
    <property type="evidence" value="ECO:0007669"/>
    <property type="project" value="TreeGrafter"/>
</dbReference>
<feature type="region of interest" description="Disordered" evidence="1">
    <location>
        <begin position="128"/>
        <end position="246"/>
    </location>
</feature>
<evidence type="ECO:0000313" key="3">
    <source>
        <dbReference type="EMBL" id="CAE7623594.1"/>
    </source>
</evidence>
<name>A0A812VDZ5_SYMPI</name>
<feature type="region of interest" description="Disordered" evidence="1">
    <location>
        <begin position="374"/>
        <end position="412"/>
    </location>
</feature>
<feature type="compositionally biased region" description="Basic and acidic residues" evidence="1">
    <location>
        <begin position="132"/>
        <end position="152"/>
    </location>
</feature>
<sequence>MPSLTVGMESSPTDQQNRRPRHWRDWTGEEFLNPMTQADQKDYNLATWWSKWFMANAFMVEPRDVSGPRKQMATPRREIGNEGQWRDQDQEWQQWTADACNHPQGLWNEWREWDDWYRHTQTGSRVKIPEITPREVRPRRPERQARWSDRMAHNPPMMNRGGRETHPEHGHGQQSENGDGGQGHSAQKQCPQRRKQADQLRKTLAKNQRVKCNDKASKRTDGDLKTTTDKNMKSRNRQQVQEANERAARSSCVLNYVVFSDGGIQDLQHTGDTSALRVEVQTFDMQSAESLYVLVNDTHEMQHLLQNASDSGRNVSLHMVMPAILEYRMVVNVAAFAAGWEAADLTPDVDDLTREFSKGYGRTMELLVLASPLASEPTTTRPPPISLENISTSTAASPSTTSGSPASSTSSGNGCVELLVKSAGSQDGNFAEFYIDGVQVDLVSGRGLSVVVVEDSNVSEMHVFDTGFQASGSAPLAALLDGLPEGAGIMLAAMDDASDNLTLAAKSAIKGFGALQIDQLAYRSSYALIGVKGQSAVAEKLAASGDGPVQISGRNIWKPECAGTTSSAGVNTGDPLVLRVRSAGAADGNFVEFSVNGVLVDLDPGRGLSVVSLQEDGQVMEKRVFDTGFEGSGSAPLVNFLQNLPHGTIFMMAAMDDATDSLTEEAKAAIESLGGADIRSLAYRGSYALIGVKGGPALAEGVAAAGAGPVEASRTWIPGSQSSSTSSHQDESDTATATTTSLDGTGTGPTAVTTSDHHLTSLSQLSSSMQSSTGTSEVPSSTARNWEFVDACGRTRWQSIVALLIVGKLMLDGTG</sequence>
<gene>
    <name evidence="3" type="primary">Fam3b</name>
    <name evidence="3" type="ORF">SPIL2461_LOCUS16324</name>
</gene>
<protein>
    <submittedName>
        <fullName evidence="3">Fam3b protein</fullName>
    </submittedName>
</protein>
<evidence type="ECO:0000259" key="2">
    <source>
        <dbReference type="Pfam" id="PF15711"/>
    </source>
</evidence>
<feature type="domain" description="ILEI/PANDER" evidence="2">
    <location>
        <begin position="606"/>
        <end position="695"/>
    </location>
</feature>
<dbReference type="AlphaFoldDB" id="A0A812VDZ5"/>